<gene>
    <name evidence="1" type="ORF">UFOPK3708_01477</name>
</gene>
<dbReference type="EMBL" id="CAFBNA010000108">
    <property type="protein sequence ID" value="CAB4941477.1"/>
    <property type="molecule type" value="Genomic_DNA"/>
</dbReference>
<organism evidence="1">
    <name type="scientific">freshwater metagenome</name>
    <dbReference type="NCBI Taxonomy" id="449393"/>
    <lineage>
        <taxon>unclassified sequences</taxon>
        <taxon>metagenomes</taxon>
        <taxon>ecological metagenomes</taxon>
    </lineage>
</organism>
<evidence type="ECO:0000313" key="1">
    <source>
        <dbReference type="EMBL" id="CAB4941477.1"/>
    </source>
</evidence>
<name>A0A6J7JFC9_9ZZZZ</name>
<reference evidence="1" key="1">
    <citation type="submission" date="2020-05" db="EMBL/GenBank/DDBJ databases">
        <authorList>
            <person name="Chiriac C."/>
            <person name="Salcher M."/>
            <person name="Ghai R."/>
            <person name="Kavagutti S V."/>
        </authorList>
    </citation>
    <scope>NUCLEOTIDE SEQUENCE</scope>
</reference>
<sequence>MQTKLTGNIEGIGELVAVFEGDLEHCVEETFECVGPFRGEAGLAAERCESA</sequence>
<protein>
    <submittedName>
        <fullName evidence="1">Unannotated protein</fullName>
    </submittedName>
</protein>
<dbReference type="AlphaFoldDB" id="A0A6J7JFC9"/>
<proteinExistence type="predicted"/>
<accession>A0A6J7JFC9</accession>